<accession>A0ABV1RHJ2</accession>
<dbReference type="SUPFAM" id="SSF52172">
    <property type="entry name" value="CheY-like"/>
    <property type="match status" value="1"/>
</dbReference>
<dbReference type="InterPro" id="IPR011006">
    <property type="entry name" value="CheY-like_superfamily"/>
</dbReference>
<feature type="modified residue" description="4-aspartylphosphate" evidence="1">
    <location>
        <position position="62"/>
    </location>
</feature>
<comment type="caution">
    <text evidence="3">The sequence shown here is derived from an EMBL/GenBank/DDBJ whole genome shotgun (WGS) entry which is preliminary data.</text>
</comment>
<name>A0ABV1RHJ2_9ALTE</name>
<evidence type="ECO:0000313" key="4">
    <source>
        <dbReference type="Proteomes" id="UP001467690"/>
    </source>
</evidence>
<protein>
    <submittedName>
        <fullName evidence="3">Response regulator</fullName>
    </submittedName>
</protein>
<dbReference type="Gene3D" id="3.40.50.2300">
    <property type="match status" value="1"/>
</dbReference>
<sequence>MKHIIFVEDNDMDFFSIQRLYQKAGLDERYTIHRFVSAEACLDFIAAHKKLITNAECLFFVDINLPGMSGHTLVEKINELSLIRSNVVMLSSSQNELDIHNCYQAGADAYVVKAERYEEFADAVLVTTKFWLEVAKRA</sequence>
<dbReference type="Pfam" id="PF00072">
    <property type="entry name" value="Response_reg"/>
    <property type="match status" value="1"/>
</dbReference>
<dbReference type="InterPro" id="IPR052893">
    <property type="entry name" value="TCS_response_regulator"/>
</dbReference>
<dbReference type="Proteomes" id="UP001467690">
    <property type="component" value="Unassembled WGS sequence"/>
</dbReference>
<gene>
    <name evidence="3" type="ORF">ABS311_11030</name>
</gene>
<dbReference type="RefSeq" id="WP_143871216.1">
    <property type="nucleotide sequence ID" value="NZ_CP041660.1"/>
</dbReference>
<keyword evidence="4" id="KW-1185">Reference proteome</keyword>
<proteinExistence type="predicted"/>
<feature type="domain" description="Response regulatory" evidence="2">
    <location>
        <begin position="3"/>
        <end position="128"/>
    </location>
</feature>
<organism evidence="3 4">
    <name type="scientific">Catenovulum sediminis</name>
    <dbReference type="NCBI Taxonomy" id="1740262"/>
    <lineage>
        <taxon>Bacteria</taxon>
        <taxon>Pseudomonadati</taxon>
        <taxon>Pseudomonadota</taxon>
        <taxon>Gammaproteobacteria</taxon>
        <taxon>Alteromonadales</taxon>
        <taxon>Alteromonadaceae</taxon>
        <taxon>Catenovulum</taxon>
    </lineage>
</organism>
<dbReference type="PANTHER" id="PTHR44520">
    <property type="entry name" value="RESPONSE REGULATOR RCP1-RELATED"/>
    <property type="match status" value="1"/>
</dbReference>
<evidence type="ECO:0000256" key="1">
    <source>
        <dbReference type="PROSITE-ProRule" id="PRU00169"/>
    </source>
</evidence>
<dbReference type="EMBL" id="JBELOE010000211">
    <property type="protein sequence ID" value="MER2492413.1"/>
    <property type="molecule type" value="Genomic_DNA"/>
</dbReference>
<dbReference type="SMART" id="SM00448">
    <property type="entry name" value="REC"/>
    <property type="match status" value="1"/>
</dbReference>
<reference evidence="3 4" key="1">
    <citation type="submission" date="2024-06" db="EMBL/GenBank/DDBJ databases">
        <authorList>
            <person name="Chen R.Y."/>
        </authorList>
    </citation>
    <scope>NUCLEOTIDE SEQUENCE [LARGE SCALE GENOMIC DNA]</scope>
    <source>
        <strain evidence="3 4">D2</strain>
    </source>
</reference>
<dbReference type="PANTHER" id="PTHR44520:SF2">
    <property type="entry name" value="RESPONSE REGULATOR RCP1"/>
    <property type="match status" value="1"/>
</dbReference>
<keyword evidence="1" id="KW-0597">Phosphoprotein</keyword>
<dbReference type="PROSITE" id="PS50110">
    <property type="entry name" value="RESPONSE_REGULATORY"/>
    <property type="match status" value="1"/>
</dbReference>
<evidence type="ECO:0000313" key="3">
    <source>
        <dbReference type="EMBL" id="MER2492413.1"/>
    </source>
</evidence>
<dbReference type="InterPro" id="IPR001789">
    <property type="entry name" value="Sig_transdc_resp-reg_receiver"/>
</dbReference>
<evidence type="ECO:0000259" key="2">
    <source>
        <dbReference type="PROSITE" id="PS50110"/>
    </source>
</evidence>